<evidence type="ECO:0000256" key="6">
    <source>
        <dbReference type="ARBA" id="ARBA00022729"/>
    </source>
</evidence>
<feature type="domain" description="GOLD" evidence="12">
    <location>
        <begin position="46"/>
        <end position="128"/>
    </location>
</feature>
<dbReference type="PROSITE" id="PS50866">
    <property type="entry name" value="GOLD"/>
    <property type="match status" value="1"/>
</dbReference>
<dbReference type="GO" id="GO:0033116">
    <property type="term" value="C:endoplasmic reticulum-Golgi intermediate compartment membrane"/>
    <property type="evidence" value="ECO:0007669"/>
    <property type="project" value="UniProtKB-SubCell"/>
</dbReference>
<comment type="similarity">
    <text evidence="4 9">Belongs to the EMP24/GP25L family.</text>
</comment>
<dbReference type="RefSeq" id="XP_032800819.1">
    <property type="nucleotide sequence ID" value="XM_032944928.1"/>
</dbReference>
<reference evidence="14" key="1">
    <citation type="submission" date="2025-08" db="UniProtKB">
        <authorList>
            <consortium name="RefSeq"/>
        </authorList>
    </citation>
    <scope>IDENTIFICATION</scope>
    <source>
        <tissue evidence="14">Sperm</tissue>
    </source>
</reference>
<keyword evidence="7 10" id="KW-1133">Transmembrane helix</keyword>
<evidence type="ECO:0000256" key="8">
    <source>
        <dbReference type="ARBA" id="ARBA00023136"/>
    </source>
</evidence>
<evidence type="ECO:0000256" key="5">
    <source>
        <dbReference type="ARBA" id="ARBA00022692"/>
    </source>
</evidence>
<dbReference type="GO" id="GO:0005789">
    <property type="term" value="C:endoplasmic reticulum membrane"/>
    <property type="evidence" value="ECO:0007669"/>
    <property type="project" value="UniProtKB-SubCell"/>
</dbReference>
<dbReference type="KEGG" id="pmrn:116937813"/>
<evidence type="ECO:0000256" key="10">
    <source>
        <dbReference type="SAM" id="Phobius"/>
    </source>
</evidence>
<dbReference type="InterPro" id="IPR036598">
    <property type="entry name" value="GOLD_dom_sf"/>
</dbReference>
<evidence type="ECO:0000313" key="13">
    <source>
        <dbReference type="Proteomes" id="UP001318040"/>
    </source>
</evidence>
<dbReference type="SMART" id="SM01190">
    <property type="entry name" value="EMP24_GP25L"/>
    <property type="match status" value="1"/>
</dbReference>
<dbReference type="InterPro" id="IPR015720">
    <property type="entry name" value="Emp24-like"/>
</dbReference>
<evidence type="ECO:0000256" key="3">
    <source>
        <dbReference type="ARBA" id="ARBA00004619"/>
    </source>
</evidence>
<keyword evidence="6 11" id="KW-0732">Signal</keyword>
<evidence type="ECO:0000256" key="4">
    <source>
        <dbReference type="ARBA" id="ARBA00007104"/>
    </source>
</evidence>
<dbReference type="Proteomes" id="UP001318040">
    <property type="component" value="Unplaced"/>
</dbReference>
<dbReference type="Pfam" id="PF01105">
    <property type="entry name" value="EMP24_GP25L"/>
    <property type="match status" value="1"/>
</dbReference>
<accession>A0AAJ7SKK8</accession>
<comment type="subcellular location">
    <subcellularLocation>
        <location evidence="1">Endoplasmic reticulum membrane</location>
        <topology evidence="1">Single-pass type I membrane protein</topology>
    </subcellularLocation>
    <subcellularLocation>
        <location evidence="2">Endoplasmic reticulum-Golgi intermediate compartment membrane</location>
        <topology evidence="2">Single-pass type I membrane protein</topology>
    </subcellularLocation>
    <subcellularLocation>
        <location evidence="3">Golgi apparatus</location>
        <location evidence="3">cis-Golgi network membrane</location>
        <topology evidence="3">Single-pass type I membrane protein</topology>
    </subcellularLocation>
    <subcellularLocation>
        <location evidence="9">Membrane</location>
        <topology evidence="9">Single-pass type I membrane protein</topology>
    </subcellularLocation>
</comment>
<name>A0AAJ7SKK8_PETMA</name>
<dbReference type="AlphaFoldDB" id="A0AAJ7SKK8"/>
<evidence type="ECO:0000313" key="14">
    <source>
        <dbReference type="RefSeq" id="XP_032800819.1"/>
    </source>
</evidence>
<evidence type="ECO:0000259" key="12">
    <source>
        <dbReference type="PROSITE" id="PS50866"/>
    </source>
</evidence>
<dbReference type="GO" id="GO:0005794">
    <property type="term" value="C:Golgi apparatus"/>
    <property type="evidence" value="ECO:0007669"/>
    <property type="project" value="UniProtKB-SubCell"/>
</dbReference>
<feature type="chain" id="PRO_5042547782" evidence="11">
    <location>
        <begin position="35"/>
        <end position="223"/>
    </location>
</feature>
<organism evidence="13 14">
    <name type="scientific">Petromyzon marinus</name>
    <name type="common">Sea lamprey</name>
    <dbReference type="NCBI Taxonomy" id="7757"/>
    <lineage>
        <taxon>Eukaryota</taxon>
        <taxon>Metazoa</taxon>
        <taxon>Chordata</taxon>
        <taxon>Craniata</taxon>
        <taxon>Vertebrata</taxon>
        <taxon>Cyclostomata</taxon>
        <taxon>Hyperoartia</taxon>
        <taxon>Petromyzontiformes</taxon>
        <taxon>Petromyzontidae</taxon>
        <taxon>Petromyzon</taxon>
    </lineage>
</organism>
<keyword evidence="5 9" id="KW-0812">Transmembrane</keyword>
<protein>
    <submittedName>
        <fullName evidence="14">Transmembrane emp24 domain-containing protein 3-like</fullName>
    </submittedName>
</protein>
<proteinExistence type="inferred from homology"/>
<sequence>MRSRGSPQVVVGALAVWPLLLLLLLPLGVPVVSATELTFELPDNARQCFYQHVAAGARASLEYPVITGGHYDVDCRLEGPEGGVLYTETRKQHDSFAWTSERGGLHSFCFSNEFSTFSHKTVYFELQVGDEAPLMPEMGRRVTALTQMESSCVSVHEGLRATLDYQTHHRLRESQGRARAEELRTRVALWSLGETVLLLLVGAGQVLLLRGFFSEDRRAQARS</sequence>
<dbReference type="InterPro" id="IPR009038">
    <property type="entry name" value="GOLD_dom"/>
</dbReference>
<keyword evidence="8 10" id="KW-0472">Membrane</keyword>
<evidence type="ECO:0000256" key="7">
    <source>
        <dbReference type="ARBA" id="ARBA00022989"/>
    </source>
</evidence>
<evidence type="ECO:0000256" key="1">
    <source>
        <dbReference type="ARBA" id="ARBA00004115"/>
    </source>
</evidence>
<dbReference type="SUPFAM" id="SSF101576">
    <property type="entry name" value="Supernatant protein factor (SPF), C-terminal domain"/>
    <property type="match status" value="1"/>
</dbReference>
<evidence type="ECO:0000256" key="11">
    <source>
        <dbReference type="SAM" id="SignalP"/>
    </source>
</evidence>
<gene>
    <name evidence="14" type="primary">LOC116937813</name>
</gene>
<dbReference type="PANTHER" id="PTHR22811">
    <property type="entry name" value="TRANSMEMBRANE EMP24 DOMAIN-CONTAINING PROTEIN"/>
    <property type="match status" value="1"/>
</dbReference>
<keyword evidence="13" id="KW-1185">Reference proteome</keyword>
<evidence type="ECO:0000256" key="2">
    <source>
        <dbReference type="ARBA" id="ARBA00004151"/>
    </source>
</evidence>
<feature type="signal peptide" evidence="11">
    <location>
        <begin position="1"/>
        <end position="34"/>
    </location>
</feature>
<evidence type="ECO:0000256" key="9">
    <source>
        <dbReference type="RuleBase" id="RU003827"/>
    </source>
</evidence>
<feature type="transmembrane region" description="Helical" evidence="10">
    <location>
        <begin position="187"/>
        <end position="213"/>
    </location>
</feature>